<dbReference type="Proteomes" id="UP001194580">
    <property type="component" value="Unassembled WGS sequence"/>
</dbReference>
<name>A0AAD4D0B9_9FUNG</name>
<evidence type="ECO:0000256" key="1">
    <source>
        <dbReference type="SAM" id="Phobius"/>
    </source>
</evidence>
<gene>
    <name evidence="2" type="ORF">BGZ95_007283</name>
</gene>
<dbReference type="AlphaFoldDB" id="A0AAD4D0B9"/>
<evidence type="ECO:0000313" key="3">
    <source>
        <dbReference type="Proteomes" id="UP001194580"/>
    </source>
</evidence>
<keyword evidence="1" id="KW-1133">Transmembrane helix</keyword>
<accession>A0AAD4D0B9</accession>
<proteinExistence type="predicted"/>
<dbReference type="EMBL" id="JAAAIL010003520">
    <property type="protein sequence ID" value="KAG0250201.1"/>
    <property type="molecule type" value="Genomic_DNA"/>
</dbReference>
<evidence type="ECO:0000313" key="2">
    <source>
        <dbReference type="EMBL" id="KAG0250201.1"/>
    </source>
</evidence>
<feature type="transmembrane region" description="Helical" evidence="1">
    <location>
        <begin position="53"/>
        <end position="70"/>
    </location>
</feature>
<protein>
    <submittedName>
        <fullName evidence="2">Uncharacterized protein</fullName>
    </submittedName>
</protein>
<keyword evidence="1" id="KW-0812">Transmembrane</keyword>
<keyword evidence="3" id="KW-1185">Reference proteome</keyword>
<comment type="caution">
    <text evidence="2">The sequence shown here is derived from an EMBL/GenBank/DDBJ whole genome shotgun (WGS) entry which is preliminary data.</text>
</comment>
<organism evidence="2 3">
    <name type="scientific">Linnemannia exigua</name>
    <dbReference type="NCBI Taxonomy" id="604196"/>
    <lineage>
        <taxon>Eukaryota</taxon>
        <taxon>Fungi</taxon>
        <taxon>Fungi incertae sedis</taxon>
        <taxon>Mucoromycota</taxon>
        <taxon>Mortierellomycotina</taxon>
        <taxon>Mortierellomycetes</taxon>
        <taxon>Mortierellales</taxon>
        <taxon>Mortierellaceae</taxon>
        <taxon>Linnemannia</taxon>
    </lineage>
</organism>
<feature type="non-terminal residue" evidence="2">
    <location>
        <position position="1"/>
    </location>
</feature>
<feature type="non-terminal residue" evidence="2">
    <location>
        <position position="78"/>
    </location>
</feature>
<keyword evidence="1" id="KW-0472">Membrane</keyword>
<reference evidence="2" key="1">
    <citation type="journal article" date="2020" name="Fungal Divers.">
        <title>Resolving the Mortierellaceae phylogeny through synthesis of multi-gene phylogenetics and phylogenomics.</title>
        <authorList>
            <person name="Vandepol N."/>
            <person name="Liber J."/>
            <person name="Desiro A."/>
            <person name="Na H."/>
            <person name="Kennedy M."/>
            <person name="Barry K."/>
            <person name="Grigoriev I.V."/>
            <person name="Miller A.N."/>
            <person name="O'Donnell K."/>
            <person name="Stajich J.E."/>
            <person name="Bonito G."/>
        </authorList>
    </citation>
    <scope>NUCLEOTIDE SEQUENCE</scope>
    <source>
        <strain evidence="2">NRRL 28262</strain>
    </source>
</reference>
<sequence length="78" mass="8381">KRLILQVPVSKPKLNLTTVCSQCHSICSSLNQWQGRTAKTPMPSTGPYTEGDVGLAIVSALVVAIVRVMVVKAMDTKN</sequence>